<dbReference type="EMBL" id="JASBWV010000019">
    <property type="protein sequence ID" value="KAJ9121052.1"/>
    <property type="molecule type" value="Genomic_DNA"/>
</dbReference>
<dbReference type="Proteomes" id="UP001234202">
    <property type="component" value="Unassembled WGS sequence"/>
</dbReference>
<keyword evidence="2" id="KW-1185">Reference proteome</keyword>
<evidence type="ECO:0000313" key="1">
    <source>
        <dbReference type="EMBL" id="KAJ9121052.1"/>
    </source>
</evidence>
<evidence type="ECO:0000313" key="2">
    <source>
        <dbReference type="Proteomes" id="UP001234202"/>
    </source>
</evidence>
<name>A0ACC2XEA6_9TREE</name>
<accession>A0ACC2XEA6</accession>
<comment type="caution">
    <text evidence="1">The sequence shown here is derived from an EMBL/GenBank/DDBJ whole genome shotgun (WGS) entry which is preliminary data.</text>
</comment>
<protein>
    <submittedName>
        <fullName evidence="1">Uncharacterized protein</fullName>
    </submittedName>
</protein>
<reference evidence="1" key="1">
    <citation type="submission" date="2023-04" db="EMBL/GenBank/DDBJ databases">
        <title>Draft Genome sequencing of Naganishia species isolated from polar environments using Oxford Nanopore Technology.</title>
        <authorList>
            <person name="Leo P."/>
            <person name="Venkateswaran K."/>
        </authorList>
    </citation>
    <scope>NUCLEOTIDE SEQUENCE</scope>
    <source>
        <strain evidence="1">DBVPG 5303</strain>
    </source>
</reference>
<sequence>MSSRSHGAGLAAHRETIERDLANGITVIADRYAFSGIAFSAAKGLDRSWLAAPDAHLPAPDLIIFLHLPTGTASSRAQFGNERYETLDIQSRVRDEFAHVRERVRGYAGRSGEWVDVDAQGSIEEVGEKIRCVVQPLVERMKGEGEGLGEIKRLWV</sequence>
<proteinExistence type="predicted"/>
<gene>
    <name evidence="1" type="ORF">QFC24_005033</name>
</gene>
<organism evidence="1 2">
    <name type="scientific">Naganishia onofrii</name>
    <dbReference type="NCBI Taxonomy" id="1851511"/>
    <lineage>
        <taxon>Eukaryota</taxon>
        <taxon>Fungi</taxon>
        <taxon>Dikarya</taxon>
        <taxon>Basidiomycota</taxon>
        <taxon>Agaricomycotina</taxon>
        <taxon>Tremellomycetes</taxon>
        <taxon>Filobasidiales</taxon>
        <taxon>Filobasidiaceae</taxon>
        <taxon>Naganishia</taxon>
    </lineage>
</organism>